<keyword evidence="1" id="KW-0812">Transmembrane</keyword>
<dbReference type="OrthoDB" id="57485at2157"/>
<keyword evidence="1" id="KW-0472">Membrane</keyword>
<evidence type="ECO:0000256" key="1">
    <source>
        <dbReference type="SAM" id="Phobius"/>
    </source>
</evidence>
<gene>
    <name evidence="2" type="ORF">DFR87_11220</name>
</gene>
<dbReference type="InterPro" id="IPR009272">
    <property type="entry name" value="DUF929"/>
</dbReference>
<proteinExistence type="predicted"/>
<evidence type="ECO:0000313" key="3">
    <source>
        <dbReference type="Proteomes" id="UP000247586"/>
    </source>
</evidence>
<evidence type="ECO:0000313" key="2">
    <source>
        <dbReference type="EMBL" id="AWS00163.1"/>
    </source>
</evidence>
<accession>A0A2U9IW21</accession>
<dbReference type="Pfam" id="PF06053">
    <property type="entry name" value="DUF929"/>
    <property type="match status" value="1"/>
</dbReference>
<dbReference type="AlphaFoldDB" id="A0A2U9IW21"/>
<dbReference type="KEGG" id="mhk:DFR87_11220"/>
<reference evidence="2" key="1">
    <citation type="submission" date="2018-05" db="EMBL/GenBank/DDBJ databases">
        <title>Complete Genome Sequences of Extremely Thermoacidophilic, Metal-Mobilizing Type-Strain Members of the Archaeal Family Sulfolobaceae: Acidianus brierleyi DSM-1651T, Acidianus sulfidivorans DSM-18786T, Metallosphaera hakonensis DSM-7519T, and Metallosphaera prunae DSM-10039T.</title>
        <authorList>
            <person name="Counts J.A."/>
            <person name="Kelly R.M."/>
        </authorList>
    </citation>
    <scope>NUCLEOTIDE SEQUENCE [LARGE SCALE GENOMIC DNA]</scope>
    <source>
        <strain evidence="2">HO1-1</strain>
    </source>
</reference>
<feature type="transmembrane region" description="Helical" evidence="1">
    <location>
        <begin position="15"/>
        <end position="35"/>
    </location>
</feature>
<keyword evidence="3" id="KW-1185">Reference proteome</keyword>
<dbReference type="EMBL" id="CP029287">
    <property type="protein sequence ID" value="AWS00163.1"/>
    <property type="molecule type" value="Genomic_DNA"/>
</dbReference>
<protein>
    <submittedName>
        <fullName evidence="2">DUF929 domain-containing protein</fullName>
    </submittedName>
</protein>
<keyword evidence="1" id="KW-1133">Transmembrane helix</keyword>
<sequence>MAKGKKRQKQNESKLIYIPFIALILVIVLFVGLSFRPSASAESAFTNLVKVSSTDYAPNGTTQVYLVSWYGCPYGATLSWPLYLALSHYGNISVEPHLSVAEPDIANGDPIPGLLFESFTPNSSVQFHFLYIYNQFLNATPSGEPLNGNGVQIGLNELESEAPSWVLNLVEEYQLNKTLVFYDNNQVPIAFGSQTPHLVTTLVISGPGGTWILLGYPKQLTPNQVVSINKDPAQILNEIRDGQIPSQMDQAYQTILQIIQKASGS</sequence>
<name>A0A2U9IW21_9CREN</name>
<dbReference type="Proteomes" id="UP000247586">
    <property type="component" value="Chromosome"/>
</dbReference>
<organism evidence="2 3">
    <name type="scientific">Metallosphaera hakonensis JCM 8857 = DSM 7519</name>
    <dbReference type="NCBI Taxonomy" id="1293036"/>
    <lineage>
        <taxon>Archaea</taxon>
        <taxon>Thermoproteota</taxon>
        <taxon>Thermoprotei</taxon>
        <taxon>Sulfolobales</taxon>
        <taxon>Sulfolobaceae</taxon>
        <taxon>Metallosphaera</taxon>
    </lineage>
</organism>